<dbReference type="GO" id="GO:0006598">
    <property type="term" value="P:polyamine catabolic process"/>
    <property type="evidence" value="ECO:0007669"/>
    <property type="project" value="TreeGrafter"/>
</dbReference>
<keyword evidence="1" id="KW-0315">Glutamine amidotransferase</keyword>
<keyword evidence="2" id="KW-1185">Reference proteome</keyword>
<dbReference type="PANTHER" id="PTHR43235:SF1">
    <property type="entry name" value="GLUTAMINE AMIDOTRANSFERASE PB2B2.05-RELATED"/>
    <property type="match status" value="1"/>
</dbReference>
<dbReference type="OrthoDB" id="9813383at2"/>
<dbReference type="InterPro" id="IPR011697">
    <property type="entry name" value="Peptidase_C26"/>
</dbReference>
<gene>
    <name evidence="1" type="ORF">DFR56_11071</name>
</gene>
<dbReference type="PROSITE" id="PS51273">
    <property type="entry name" value="GATASE_TYPE_1"/>
    <property type="match status" value="1"/>
</dbReference>
<proteinExistence type="predicted"/>
<dbReference type="CDD" id="cd01745">
    <property type="entry name" value="GATase1_2"/>
    <property type="match status" value="1"/>
</dbReference>
<keyword evidence="1" id="KW-0808">Transferase</keyword>
<dbReference type="InterPro" id="IPR029062">
    <property type="entry name" value="Class_I_gatase-like"/>
</dbReference>
<dbReference type="EMBL" id="QJJQ01000010">
    <property type="protein sequence ID" value="PXW85571.1"/>
    <property type="molecule type" value="Genomic_DNA"/>
</dbReference>
<dbReference type="GO" id="GO:0033969">
    <property type="term" value="F:gamma-glutamyl-gamma-aminobutyrate hydrolase activity"/>
    <property type="evidence" value="ECO:0007669"/>
    <property type="project" value="TreeGrafter"/>
</dbReference>
<comment type="caution">
    <text evidence="1">The sequence shown here is derived from an EMBL/GenBank/DDBJ whole genome shotgun (WGS) entry which is preliminary data.</text>
</comment>
<dbReference type="PANTHER" id="PTHR43235">
    <property type="entry name" value="GLUTAMINE AMIDOTRANSFERASE PB2B2.05-RELATED"/>
    <property type="match status" value="1"/>
</dbReference>
<name>A0A2V3VXH2_9BACI</name>
<sequence length="243" mass="26895">MSPIIGVVPSIDEDKGQYFINEDNVKSLSEAGGIPILLPYFKNESTADELVERIDGLYLTGGNDINPFLFGEEPHQKLGVVNQQRDEFEMILVQKVLQKNKPVLGVCKGCQIINVALGGSVYQDIYDQIDSTLLQHHQQAYDGYPSHFVHVTEESLLSKIVGSSEIKVNSRHHQAIKRLGNSLVQSGTANDGIIEAIEGKDYRYVLGVQWHPENMAMQGDDTSKKIFDSFIEACSGISSEAKN</sequence>
<dbReference type="RefSeq" id="WP_110396031.1">
    <property type="nucleotide sequence ID" value="NZ_JBHUHB010000001.1"/>
</dbReference>
<dbReference type="Proteomes" id="UP000247978">
    <property type="component" value="Unassembled WGS sequence"/>
</dbReference>
<dbReference type="Pfam" id="PF07722">
    <property type="entry name" value="Peptidase_C26"/>
    <property type="match status" value="1"/>
</dbReference>
<dbReference type="SUPFAM" id="SSF52317">
    <property type="entry name" value="Class I glutamine amidotransferase-like"/>
    <property type="match status" value="1"/>
</dbReference>
<protein>
    <submittedName>
        <fullName evidence="1">Putative glutamine amidotransferase</fullName>
    </submittedName>
</protein>
<evidence type="ECO:0000313" key="1">
    <source>
        <dbReference type="EMBL" id="PXW85571.1"/>
    </source>
</evidence>
<dbReference type="GO" id="GO:0005829">
    <property type="term" value="C:cytosol"/>
    <property type="evidence" value="ECO:0007669"/>
    <property type="project" value="TreeGrafter"/>
</dbReference>
<evidence type="ECO:0000313" key="2">
    <source>
        <dbReference type="Proteomes" id="UP000247978"/>
    </source>
</evidence>
<dbReference type="FunFam" id="3.40.50.880:FF:000030">
    <property type="entry name" value="Gamma-glutamyl-gamma-aminobutyrate hydrolase PuuD"/>
    <property type="match status" value="1"/>
</dbReference>
<dbReference type="Gene3D" id="3.40.50.880">
    <property type="match status" value="1"/>
</dbReference>
<dbReference type="InterPro" id="IPR044668">
    <property type="entry name" value="PuuD-like"/>
</dbReference>
<accession>A0A2V3VXH2</accession>
<dbReference type="AlphaFoldDB" id="A0A2V3VXH2"/>
<reference evidence="1 2" key="1">
    <citation type="submission" date="2018-05" db="EMBL/GenBank/DDBJ databases">
        <title>Genomic Encyclopedia of Type Strains, Phase IV (KMG-IV): sequencing the most valuable type-strain genomes for metagenomic binning, comparative biology and taxonomic classification.</title>
        <authorList>
            <person name="Goeker M."/>
        </authorList>
    </citation>
    <scope>NUCLEOTIDE SEQUENCE [LARGE SCALE GENOMIC DNA]</scope>
    <source>
        <strain evidence="1 2">DSM 28556</strain>
    </source>
</reference>
<dbReference type="GO" id="GO:0016740">
    <property type="term" value="F:transferase activity"/>
    <property type="evidence" value="ECO:0007669"/>
    <property type="project" value="UniProtKB-KW"/>
</dbReference>
<organism evidence="1 2">
    <name type="scientific">Pseudogracilibacillus auburnensis</name>
    <dbReference type="NCBI Taxonomy" id="1494959"/>
    <lineage>
        <taxon>Bacteria</taxon>
        <taxon>Bacillati</taxon>
        <taxon>Bacillota</taxon>
        <taxon>Bacilli</taxon>
        <taxon>Bacillales</taxon>
        <taxon>Bacillaceae</taxon>
        <taxon>Pseudogracilibacillus</taxon>
    </lineage>
</organism>